<evidence type="ECO:0000256" key="8">
    <source>
        <dbReference type="ARBA" id="ARBA00023136"/>
    </source>
</evidence>
<keyword evidence="3" id="KW-0050">Antiport</keyword>
<feature type="transmembrane region" description="Helical" evidence="11">
    <location>
        <begin position="320"/>
        <end position="344"/>
    </location>
</feature>
<comment type="caution">
    <text evidence="17">The sequence shown here is derived from an EMBL/GenBank/DDBJ whole genome shotgun (WGS) entry which is preliminary data.</text>
</comment>
<evidence type="ECO:0000256" key="6">
    <source>
        <dbReference type="ARBA" id="ARBA00022989"/>
    </source>
</evidence>
<dbReference type="EMBL" id="JACHID010000002">
    <property type="protein sequence ID" value="MBB5021195.1"/>
    <property type="molecule type" value="Genomic_DNA"/>
</dbReference>
<feature type="transmembrane region" description="Helical" evidence="11">
    <location>
        <begin position="689"/>
        <end position="707"/>
    </location>
</feature>
<dbReference type="Proteomes" id="UP000528322">
    <property type="component" value="Unassembled WGS sequence"/>
</dbReference>
<dbReference type="PRINTS" id="PR01434">
    <property type="entry name" value="NADHDHGNASE5"/>
</dbReference>
<evidence type="ECO:0000259" key="12">
    <source>
        <dbReference type="Pfam" id="PF00361"/>
    </source>
</evidence>
<name>A0A7W8DGA2_9BACT</name>
<feature type="transmembrane region" description="Helical" evidence="11">
    <location>
        <begin position="203"/>
        <end position="228"/>
    </location>
</feature>
<evidence type="ECO:0000256" key="10">
    <source>
        <dbReference type="SAM" id="MobiDB-lite"/>
    </source>
</evidence>
<proteinExistence type="predicted"/>
<dbReference type="Pfam" id="PF13244">
    <property type="entry name" value="MbhD"/>
    <property type="match status" value="1"/>
</dbReference>
<dbReference type="InterPro" id="IPR007182">
    <property type="entry name" value="MnhB"/>
</dbReference>
<evidence type="ECO:0000313" key="18">
    <source>
        <dbReference type="Proteomes" id="UP000528322"/>
    </source>
</evidence>
<feature type="transmembrane region" description="Helical" evidence="11">
    <location>
        <begin position="407"/>
        <end position="425"/>
    </location>
</feature>
<sequence>MSLPLIPLLPLLGALIPSLFRSRNLNAASAGAIAGLSLVLLLMQAPAVFGGEMPLESWSWIPAIGLNFAFRVSGFGFLFAFLILAIGLLIILYARYYIAAEDPMGRFYTYLLLFMGSMLGIVLSENLILLMMFWELTSISSFLLIGFWSYRTDAREGARMALVITGGGGLAMLAGFILLGNIVGSFELTDVLASKDVLHAHALYPLTLVLILLGAFTKSAQFPFQFWLPHAMAAPTPVSAYLHSATMVKAGVFLLALLFPVLSGSALWFYIVTPVGLITLMFAAYMAVFKDDLKGLLAYSTVSHLGLITLLLGLGSPLAAFTAVFHILNHATFKAGLFMLAGIIDHETGTRDMKRLSGLWKYMPITATLTMLGCAAMAGVPLFNGFLSKEMFLAEALEPNLFGSFSWVVPLGATLAAIFAVAYSIRMVHDVFFKEEATDLPKKPHEPPHGMRLPAEILMSLCIIVGLFPALIAGPIVNVAAGSILGDALPYYTISIWHGFNMALALSIIALIGGAIFYMQKSRIFDSHVWFSRYCDGKAHFEAFVAALVRWSRALTTRMENGSLQRYIALLVGSVLVLGTAPFIGSSSPFLGNVAMTQVDPVTLVMGLILIACTVATVVTHRNRILAVIMLGTVGLMVSLAFIRFSAPDLALTQISVEVVTIILLMMALHLLPRATPVESTPTRRWRDLGLAVLAGVGTTALMMAVLTRPYETISNYFLEQSVPGGGGTNVVNVILVDFRGFDTLGEIVVLVIAGLAIYALLHNFELKAPKVDALGRLWTSDRFPLILASITRPLLPLALLFSAYIFLRGHNEPGGGFIAGLITATVLILQYVASGIVWTRPRLNFDNHIVMAWGIIIAVLTGLGSWVVGYPFLTSTFEYFTLPLIGKFELASAIAFDLGVFLAVVGSVMLVLVKLGSMNSPDAATVSPTAQAEKEEAKKGAH</sequence>
<evidence type="ECO:0000259" key="13">
    <source>
        <dbReference type="Pfam" id="PF00662"/>
    </source>
</evidence>
<keyword evidence="5 9" id="KW-0812">Transmembrane</keyword>
<gene>
    <name evidence="17" type="ORF">HNR37_000501</name>
</gene>
<feature type="domain" description="NADH:quinone oxidoreductase/Mrp antiporter transmembrane" evidence="12">
    <location>
        <begin position="124"/>
        <end position="399"/>
    </location>
</feature>
<feature type="transmembrane region" description="Helical" evidence="11">
    <location>
        <begin position="602"/>
        <end position="619"/>
    </location>
</feature>
<feature type="transmembrane region" description="Helical" evidence="11">
    <location>
        <begin position="74"/>
        <end position="95"/>
    </location>
</feature>
<dbReference type="GO" id="GO:0006811">
    <property type="term" value="P:monoatomic ion transport"/>
    <property type="evidence" value="ECO:0007669"/>
    <property type="project" value="UniProtKB-KW"/>
</dbReference>
<dbReference type="Pfam" id="PF20501">
    <property type="entry name" value="MbhE"/>
    <property type="match status" value="1"/>
</dbReference>
<feature type="transmembrane region" description="Helical" evidence="11">
    <location>
        <begin position="160"/>
        <end position="183"/>
    </location>
</feature>
<evidence type="ECO:0000313" key="17">
    <source>
        <dbReference type="EMBL" id="MBB5021195.1"/>
    </source>
</evidence>
<evidence type="ECO:0000256" key="7">
    <source>
        <dbReference type="ARBA" id="ARBA00023065"/>
    </source>
</evidence>
<dbReference type="Gene3D" id="1.20.120.1200">
    <property type="entry name" value="NADH-ubiquinone/plastoquinone oxidoreductase chain 6, subunit NuoJ"/>
    <property type="match status" value="1"/>
</dbReference>
<feature type="transmembrane region" description="Helical" evidence="11">
    <location>
        <begin position="365"/>
        <end position="387"/>
    </location>
</feature>
<keyword evidence="6 11" id="KW-1133">Transmembrane helix</keyword>
<evidence type="ECO:0000259" key="15">
    <source>
        <dbReference type="Pfam" id="PF13244"/>
    </source>
</evidence>
<feature type="transmembrane region" description="Helical" evidence="11">
    <location>
        <begin position="107"/>
        <end position="123"/>
    </location>
</feature>
<feature type="transmembrane region" description="Helical" evidence="11">
    <location>
        <begin position="457"/>
        <end position="476"/>
    </location>
</feature>
<protein>
    <submittedName>
        <fullName evidence="17">Multicomponent K+:H+ antiporter subunit A</fullName>
    </submittedName>
</protein>
<comment type="subcellular location">
    <subcellularLocation>
        <location evidence="1">Cell membrane</location>
        <topology evidence="1">Multi-pass membrane protein</topology>
    </subcellularLocation>
    <subcellularLocation>
        <location evidence="9">Membrane</location>
        <topology evidence="9">Multi-pass membrane protein</topology>
    </subcellularLocation>
</comment>
<dbReference type="GO" id="GO:0015297">
    <property type="term" value="F:antiporter activity"/>
    <property type="evidence" value="ECO:0007669"/>
    <property type="project" value="UniProtKB-KW"/>
</dbReference>
<evidence type="ECO:0000256" key="1">
    <source>
        <dbReference type="ARBA" id="ARBA00004651"/>
    </source>
</evidence>
<organism evidence="17 18">
    <name type="scientific">Desulfurispira natronophila</name>
    <dbReference type="NCBI Taxonomy" id="682562"/>
    <lineage>
        <taxon>Bacteria</taxon>
        <taxon>Pseudomonadati</taxon>
        <taxon>Chrysiogenota</taxon>
        <taxon>Chrysiogenia</taxon>
        <taxon>Chrysiogenales</taxon>
        <taxon>Chrysiogenaceae</taxon>
        <taxon>Desulfurispira</taxon>
    </lineage>
</organism>
<evidence type="ECO:0000256" key="4">
    <source>
        <dbReference type="ARBA" id="ARBA00022475"/>
    </source>
</evidence>
<keyword evidence="8 11" id="KW-0472">Membrane</keyword>
<feature type="domain" description="NADH-Ubiquinone oxidoreductase (complex I) chain 5 N-terminal" evidence="13">
    <location>
        <begin position="60"/>
        <end position="108"/>
    </location>
</feature>
<evidence type="ECO:0000259" key="16">
    <source>
        <dbReference type="Pfam" id="PF20501"/>
    </source>
</evidence>
<keyword evidence="2" id="KW-0813">Transport</keyword>
<feature type="transmembrane region" description="Helical" evidence="11">
    <location>
        <begin position="129"/>
        <end position="148"/>
    </location>
</feature>
<evidence type="ECO:0000256" key="11">
    <source>
        <dbReference type="SAM" id="Phobius"/>
    </source>
</evidence>
<dbReference type="Pfam" id="PF00361">
    <property type="entry name" value="Proton_antipo_M"/>
    <property type="match status" value="1"/>
</dbReference>
<feature type="domain" description="Na+/H+ antiporter MnhB subunit-related protein" evidence="14">
    <location>
        <begin position="787"/>
        <end position="910"/>
    </location>
</feature>
<dbReference type="PANTHER" id="PTHR43373:SF1">
    <property type="entry name" value="NA(+)_H(+) ANTIPORTER SUBUNIT A"/>
    <property type="match status" value="1"/>
</dbReference>
<feature type="transmembrane region" description="Helical" evidence="11">
    <location>
        <begin position="786"/>
        <end position="806"/>
    </location>
</feature>
<feature type="transmembrane region" description="Helical" evidence="11">
    <location>
        <begin position="651"/>
        <end position="669"/>
    </location>
</feature>
<dbReference type="AlphaFoldDB" id="A0A7W8DGA2"/>
<dbReference type="InterPro" id="IPR001750">
    <property type="entry name" value="ND/Mrp_TM"/>
</dbReference>
<dbReference type="GO" id="GO:0005886">
    <property type="term" value="C:plasma membrane"/>
    <property type="evidence" value="ECO:0007669"/>
    <property type="project" value="UniProtKB-SubCell"/>
</dbReference>
<feature type="transmembrane region" description="Helical" evidence="11">
    <location>
        <begin position="851"/>
        <end position="874"/>
    </location>
</feature>
<feature type="domain" description="MrpA C-terminal/MbhD" evidence="15">
    <location>
        <begin position="609"/>
        <end position="674"/>
    </location>
</feature>
<keyword evidence="7" id="KW-0406">Ion transport</keyword>
<dbReference type="InterPro" id="IPR025383">
    <property type="entry name" value="MrpA_C/MbhD"/>
</dbReference>
<dbReference type="InterPro" id="IPR050616">
    <property type="entry name" value="CPA3_Na-H_Antiporter_A"/>
</dbReference>
<feature type="transmembrane region" description="Helical" evidence="11">
    <location>
        <begin position="296"/>
        <end position="314"/>
    </location>
</feature>
<dbReference type="NCBIfam" id="NF009288">
    <property type="entry name" value="PRK12648.1"/>
    <property type="match status" value="1"/>
</dbReference>
<feature type="transmembrane region" description="Helical" evidence="11">
    <location>
        <begin position="567"/>
        <end position="590"/>
    </location>
</feature>
<dbReference type="Pfam" id="PF00662">
    <property type="entry name" value="Proton_antipo_N"/>
    <property type="match status" value="1"/>
</dbReference>
<dbReference type="InterPro" id="IPR042106">
    <property type="entry name" value="Nuo/plastoQ_OxRdtase_6_NuoJ"/>
</dbReference>
<feature type="transmembrane region" description="Helical" evidence="11">
    <location>
        <begin position="267"/>
        <end position="289"/>
    </location>
</feature>
<dbReference type="Pfam" id="PF04039">
    <property type="entry name" value="MnhB"/>
    <property type="match status" value="1"/>
</dbReference>
<evidence type="ECO:0000256" key="9">
    <source>
        <dbReference type="RuleBase" id="RU000320"/>
    </source>
</evidence>
<feature type="transmembrane region" description="Helical" evidence="11">
    <location>
        <begin position="240"/>
        <end position="261"/>
    </location>
</feature>
<feature type="transmembrane region" description="Helical" evidence="11">
    <location>
        <begin position="748"/>
        <end position="765"/>
    </location>
</feature>
<keyword evidence="18" id="KW-1185">Reference proteome</keyword>
<dbReference type="PANTHER" id="PTHR43373">
    <property type="entry name" value="NA(+)/H(+) ANTIPORTER SUBUNIT"/>
    <property type="match status" value="1"/>
</dbReference>
<feature type="domain" description="MrpA C-terminal/MbhE" evidence="16">
    <location>
        <begin position="684"/>
        <end position="766"/>
    </location>
</feature>
<reference evidence="17 18" key="1">
    <citation type="submission" date="2020-08" db="EMBL/GenBank/DDBJ databases">
        <title>Genomic Encyclopedia of Type Strains, Phase IV (KMG-IV): sequencing the most valuable type-strain genomes for metagenomic binning, comparative biology and taxonomic classification.</title>
        <authorList>
            <person name="Goeker M."/>
        </authorList>
    </citation>
    <scope>NUCLEOTIDE SEQUENCE [LARGE SCALE GENOMIC DNA]</scope>
    <source>
        <strain evidence="17 18">DSM 22071</strain>
    </source>
</reference>
<evidence type="ECO:0000259" key="14">
    <source>
        <dbReference type="Pfam" id="PF04039"/>
    </source>
</evidence>
<feature type="transmembrane region" description="Helical" evidence="11">
    <location>
        <begin position="818"/>
        <end position="839"/>
    </location>
</feature>
<evidence type="ECO:0000256" key="5">
    <source>
        <dbReference type="ARBA" id="ARBA00022692"/>
    </source>
</evidence>
<keyword evidence="4" id="KW-1003">Cell membrane</keyword>
<dbReference type="InterPro" id="IPR046806">
    <property type="entry name" value="MrpA_C/MbhE"/>
</dbReference>
<feature type="compositionally biased region" description="Basic and acidic residues" evidence="10">
    <location>
        <begin position="933"/>
        <end position="943"/>
    </location>
</feature>
<dbReference type="RefSeq" id="WP_183729444.1">
    <property type="nucleotide sequence ID" value="NZ_JACHID010000002.1"/>
</dbReference>
<feature type="transmembrane region" description="Helical" evidence="11">
    <location>
        <begin position="496"/>
        <end position="518"/>
    </location>
</feature>
<feature type="region of interest" description="Disordered" evidence="10">
    <location>
        <begin position="923"/>
        <end position="943"/>
    </location>
</feature>
<evidence type="ECO:0000256" key="2">
    <source>
        <dbReference type="ARBA" id="ARBA00022448"/>
    </source>
</evidence>
<dbReference type="InterPro" id="IPR001516">
    <property type="entry name" value="Proton_antipo_N"/>
</dbReference>
<feature type="transmembrane region" description="Helical" evidence="11">
    <location>
        <begin position="626"/>
        <end position="645"/>
    </location>
</feature>
<accession>A0A7W8DGA2</accession>
<feature type="transmembrane region" description="Helical" evidence="11">
    <location>
        <begin position="894"/>
        <end position="914"/>
    </location>
</feature>
<evidence type="ECO:0000256" key="3">
    <source>
        <dbReference type="ARBA" id="ARBA00022449"/>
    </source>
</evidence>